<evidence type="ECO:0000313" key="1">
    <source>
        <dbReference type="EMBL" id="RDC43572.1"/>
    </source>
</evidence>
<dbReference type="AlphaFoldDB" id="A0A369NZQ3"/>
<reference evidence="1 2" key="1">
    <citation type="journal article" date="2018" name="Elife">
        <title>Discovery and characterization of a prevalent human gut bacterial enzyme sufficient for the inactivation of a family of plant toxins.</title>
        <authorList>
            <person name="Koppel N."/>
            <person name="Bisanz J.E."/>
            <person name="Pandelia M.E."/>
            <person name="Turnbaugh P.J."/>
            <person name="Balskus E.P."/>
        </authorList>
    </citation>
    <scope>NUCLEOTIDE SEQUENCE [LARGE SCALE GENOMIC DNA]</scope>
    <source>
        <strain evidence="1 2">OB21 GAM 11</strain>
    </source>
</reference>
<dbReference type="Proteomes" id="UP000253805">
    <property type="component" value="Unassembled WGS sequence"/>
</dbReference>
<dbReference type="InterPro" id="IPR011990">
    <property type="entry name" value="TPR-like_helical_dom_sf"/>
</dbReference>
<organism evidence="1 2">
    <name type="scientific">Adlercreutzia equolifaciens subsp. celatus</name>
    <dbReference type="NCBI Taxonomy" id="394340"/>
    <lineage>
        <taxon>Bacteria</taxon>
        <taxon>Bacillati</taxon>
        <taxon>Actinomycetota</taxon>
        <taxon>Coriobacteriia</taxon>
        <taxon>Eggerthellales</taxon>
        <taxon>Eggerthellaceae</taxon>
        <taxon>Adlercreutzia</taxon>
    </lineage>
</organism>
<evidence type="ECO:0008006" key="3">
    <source>
        <dbReference type="Google" id="ProtNLM"/>
    </source>
</evidence>
<dbReference type="Gene3D" id="1.25.40.10">
    <property type="entry name" value="Tetratricopeptide repeat domain"/>
    <property type="match status" value="1"/>
</dbReference>
<dbReference type="SMART" id="SM00671">
    <property type="entry name" value="SEL1"/>
    <property type="match status" value="2"/>
</dbReference>
<dbReference type="EMBL" id="PPUT01000019">
    <property type="protein sequence ID" value="RDC43572.1"/>
    <property type="molecule type" value="Genomic_DNA"/>
</dbReference>
<accession>A0A369NZQ3</accession>
<proteinExistence type="predicted"/>
<sequence>MTSAVAAVADPSVACALALPAEDVASSVAAPARAREVGWAQRAANVLFGAPSARRACGGAETSFTPKVLRNEKWRRRRETGSVFAVDRKGGAGEGGLPRIWVSEPAPDGRGRTFVASYPCGADRGGWRALELAEVYFSEALGLPGEEHRRRRVDCYRAAEMLLLHAAARGSVGAHCRLGVIYEGDLCEGAYWDGLADRQALHKADTPCDERAYLHFSFGAYHGHGECCWRLGDLVAAGRGCASSAARAFSLYRRAFDLESGRIDEDRASTGNAALRLARAFELGRGCEQDFRRARTWYRLAAIGLGAAFDAGQWHFKRERIEARRGVARMAQEIAGTY</sequence>
<dbReference type="RefSeq" id="WP_114549239.1">
    <property type="nucleotide sequence ID" value="NZ_CAKXPL010000014.1"/>
</dbReference>
<comment type="caution">
    <text evidence="1">The sequence shown here is derived from an EMBL/GenBank/DDBJ whole genome shotgun (WGS) entry which is preliminary data.</text>
</comment>
<evidence type="ECO:0000313" key="2">
    <source>
        <dbReference type="Proteomes" id="UP000253805"/>
    </source>
</evidence>
<dbReference type="Pfam" id="PF08238">
    <property type="entry name" value="Sel1"/>
    <property type="match status" value="2"/>
</dbReference>
<name>A0A369NZQ3_9ACTN</name>
<dbReference type="SUPFAM" id="SSF81901">
    <property type="entry name" value="HCP-like"/>
    <property type="match status" value="1"/>
</dbReference>
<gene>
    <name evidence="1" type="ORF">C1850_07745</name>
</gene>
<protein>
    <recommendedName>
        <fullName evidence="3">Sel1 repeat family protein</fullName>
    </recommendedName>
</protein>
<dbReference type="InterPro" id="IPR006597">
    <property type="entry name" value="Sel1-like"/>
</dbReference>